<organism evidence="1 2">
    <name type="scientific">Candidatus Methanoperedens nitratireducens</name>
    <dbReference type="NCBI Taxonomy" id="1392998"/>
    <lineage>
        <taxon>Archaea</taxon>
        <taxon>Methanobacteriati</taxon>
        <taxon>Methanobacteriota</taxon>
        <taxon>Stenosarchaea group</taxon>
        <taxon>Methanomicrobia</taxon>
        <taxon>Methanosarcinales</taxon>
        <taxon>ANME-2 cluster</taxon>
        <taxon>Candidatus Methanoperedentaceae</taxon>
        <taxon>Candidatus Methanoperedens</taxon>
    </lineage>
</organism>
<name>A0A284VMW6_9EURY</name>
<gene>
    <name evidence="1" type="ORF">MNV_1860012</name>
</gene>
<dbReference type="Proteomes" id="UP000218615">
    <property type="component" value="Unassembled WGS sequence"/>
</dbReference>
<accession>A0A284VMW6</accession>
<evidence type="ECO:0000313" key="2">
    <source>
        <dbReference type="Proteomes" id="UP000218615"/>
    </source>
</evidence>
<sequence>MGEIGHSFSVSVSGKVYNMSKPDGLSMENKYGVVYVNN</sequence>
<dbReference type="EMBL" id="FZMP01000097">
    <property type="protein sequence ID" value="SNQ60537.1"/>
    <property type="molecule type" value="Genomic_DNA"/>
</dbReference>
<protein>
    <submittedName>
        <fullName evidence="1">Uncharacterized protein</fullName>
    </submittedName>
</protein>
<dbReference type="AlphaFoldDB" id="A0A284VMW6"/>
<proteinExistence type="predicted"/>
<evidence type="ECO:0000313" key="1">
    <source>
        <dbReference type="EMBL" id="SNQ60537.1"/>
    </source>
</evidence>
<keyword evidence="2" id="KW-1185">Reference proteome</keyword>
<reference evidence="2" key="1">
    <citation type="submission" date="2017-06" db="EMBL/GenBank/DDBJ databases">
        <authorList>
            <person name="Cremers G."/>
        </authorList>
    </citation>
    <scope>NUCLEOTIDE SEQUENCE [LARGE SCALE GENOMIC DNA]</scope>
</reference>